<sequence>MADSLRDQLLKSGIVQQVREEKRSATPQGGKPSKGGRPPFQQHGGKPKPSPHKPQGKPSRGGTQEDIDLAKAYAIRAQAEANERKRAEQAAAEEARVRRERKLKIQQLLEGKVLNKATEVDQVRHFEYGGKIRRVHVDAEQMAALNRGELGVVQQQGRYLLVTREIADQVRAIDPHQLALLVEPGNEAGVGEDGVPDDLVW</sequence>
<feature type="compositionally biased region" description="Basic residues" evidence="1">
    <location>
        <begin position="45"/>
        <end position="55"/>
    </location>
</feature>
<dbReference type="RefSeq" id="WP_114826704.1">
    <property type="nucleotide sequence ID" value="NZ_QQSY01000007.1"/>
</dbReference>
<organism evidence="2 3">
    <name type="scientific">Dyella solisilvae</name>
    <dbReference type="NCBI Taxonomy" id="1920168"/>
    <lineage>
        <taxon>Bacteria</taxon>
        <taxon>Pseudomonadati</taxon>
        <taxon>Pseudomonadota</taxon>
        <taxon>Gammaproteobacteria</taxon>
        <taxon>Lysobacterales</taxon>
        <taxon>Rhodanobacteraceae</taxon>
        <taxon>Dyella</taxon>
    </lineage>
</organism>
<dbReference type="OrthoDB" id="5294470at2"/>
<dbReference type="EMBL" id="QQSY01000007">
    <property type="protein sequence ID" value="RDI97092.1"/>
    <property type="molecule type" value="Genomic_DNA"/>
</dbReference>
<name>A0A370K377_9GAMM</name>
<protein>
    <submittedName>
        <fullName evidence="2">DUF2058 family protein</fullName>
    </submittedName>
</protein>
<evidence type="ECO:0000256" key="1">
    <source>
        <dbReference type="SAM" id="MobiDB-lite"/>
    </source>
</evidence>
<dbReference type="InterPro" id="IPR018636">
    <property type="entry name" value="DUF2058"/>
</dbReference>
<evidence type="ECO:0000313" key="2">
    <source>
        <dbReference type="EMBL" id="RDI97092.1"/>
    </source>
</evidence>
<reference evidence="2 3" key="1">
    <citation type="submission" date="2018-07" db="EMBL/GenBank/DDBJ databases">
        <title>Dyella solisilvae sp. nov., isolated from the pine and broad-leaved mixed forest soil.</title>
        <authorList>
            <person name="Gao Z."/>
            <person name="Qiu L."/>
        </authorList>
    </citation>
    <scope>NUCLEOTIDE SEQUENCE [LARGE SCALE GENOMIC DNA]</scope>
    <source>
        <strain evidence="2 3">DHG54</strain>
    </source>
</reference>
<dbReference type="Proteomes" id="UP000254711">
    <property type="component" value="Unassembled WGS sequence"/>
</dbReference>
<accession>A0A370K377</accession>
<gene>
    <name evidence="2" type="ORF">DVT68_18605</name>
</gene>
<dbReference type="AlphaFoldDB" id="A0A370K377"/>
<keyword evidence="3" id="KW-1185">Reference proteome</keyword>
<comment type="caution">
    <text evidence="2">The sequence shown here is derived from an EMBL/GenBank/DDBJ whole genome shotgun (WGS) entry which is preliminary data.</text>
</comment>
<dbReference type="Pfam" id="PF09831">
    <property type="entry name" value="DUF2058"/>
    <property type="match status" value="1"/>
</dbReference>
<feature type="region of interest" description="Disordered" evidence="1">
    <location>
        <begin position="1"/>
        <end position="67"/>
    </location>
</feature>
<proteinExistence type="predicted"/>
<evidence type="ECO:0000313" key="3">
    <source>
        <dbReference type="Proteomes" id="UP000254711"/>
    </source>
</evidence>